<evidence type="ECO:0000313" key="3">
    <source>
        <dbReference type="EMBL" id="SDW67407.1"/>
    </source>
</evidence>
<dbReference type="OMA" id="VYVEQWP"/>
<evidence type="ECO:0000313" key="4">
    <source>
        <dbReference type="Proteomes" id="UP000182379"/>
    </source>
</evidence>
<evidence type="ECO:0000256" key="1">
    <source>
        <dbReference type="ARBA" id="ARBA00007435"/>
    </source>
</evidence>
<comment type="similarity">
    <text evidence="1">Belongs to the UPF0213 family.</text>
</comment>
<dbReference type="SUPFAM" id="SSF82771">
    <property type="entry name" value="GIY-YIG endonuclease"/>
    <property type="match status" value="1"/>
</dbReference>
<keyword evidence="3" id="KW-0255">Endonuclease</keyword>
<protein>
    <submittedName>
        <fullName evidence="3">Putative endonuclease</fullName>
    </submittedName>
</protein>
<dbReference type="PROSITE" id="PS50164">
    <property type="entry name" value="GIY_YIG"/>
    <property type="match status" value="1"/>
</dbReference>
<dbReference type="AlphaFoldDB" id="A0A1H2VGE0"/>
<dbReference type="Proteomes" id="UP000182379">
    <property type="component" value="Unassembled WGS sequence"/>
</dbReference>
<proteinExistence type="inferred from homology"/>
<dbReference type="Pfam" id="PF01541">
    <property type="entry name" value="GIY-YIG"/>
    <property type="match status" value="1"/>
</dbReference>
<reference evidence="3 4" key="1">
    <citation type="submission" date="2016-10" db="EMBL/GenBank/DDBJ databases">
        <authorList>
            <person name="Varghese N."/>
            <person name="Submissions S."/>
        </authorList>
    </citation>
    <scope>NUCLEOTIDE SEQUENCE [LARGE SCALE GENOMIC DNA]</scope>
    <source>
        <strain evidence="3 4">WCC6</strain>
    </source>
</reference>
<evidence type="ECO:0000259" key="2">
    <source>
        <dbReference type="PROSITE" id="PS50164"/>
    </source>
</evidence>
<gene>
    <name evidence="3" type="ORF">SAMN05216495_10437</name>
</gene>
<dbReference type="Gene3D" id="3.40.1440.10">
    <property type="entry name" value="GIY-YIG endonuclease"/>
    <property type="match status" value="1"/>
</dbReference>
<name>A0A1H2VGE0_ACIFE</name>
<feature type="domain" description="GIY-YIG" evidence="2">
    <location>
        <begin position="1"/>
        <end position="77"/>
    </location>
</feature>
<dbReference type="InterPro" id="IPR035901">
    <property type="entry name" value="GIY-YIG_endonuc_sf"/>
</dbReference>
<dbReference type="GeneID" id="78333945"/>
<keyword evidence="3" id="KW-0378">Hydrolase</keyword>
<keyword evidence="3" id="KW-0540">Nuclease</keyword>
<comment type="caution">
    <text evidence="3">The sequence shown here is derived from an EMBL/GenBank/DDBJ whole genome shotgun (WGS) entry which is preliminary data.</text>
</comment>
<organism evidence="3 4">
    <name type="scientific">Acidaminococcus fermentans</name>
    <dbReference type="NCBI Taxonomy" id="905"/>
    <lineage>
        <taxon>Bacteria</taxon>
        <taxon>Bacillati</taxon>
        <taxon>Bacillota</taxon>
        <taxon>Negativicutes</taxon>
        <taxon>Acidaminococcales</taxon>
        <taxon>Acidaminococcaceae</taxon>
        <taxon>Acidaminococcus</taxon>
    </lineage>
</organism>
<dbReference type="PANTHER" id="PTHR34477:SF1">
    <property type="entry name" value="UPF0213 PROTEIN YHBQ"/>
    <property type="match status" value="1"/>
</dbReference>
<sequence>MTAYVYMVRCANGALYTGWTNDLAHRLAMHRSGSGAKYTRAFKAVDLAYFEELPDRKTALRREYALKQLAKKQKEELVRQFSQKSLKIP</sequence>
<dbReference type="InterPro" id="IPR050190">
    <property type="entry name" value="UPF0213_domain"/>
</dbReference>
<dbReference type="EMBL" id="FNOP01000004">
    <property type="protein sequence ID" value="SDW67407.1"/>
    <property type="molecule type" value="Genomic_DNA"/>
</dbReference>
<dbReference type="PANTHER" id="PTHR34477">
    <property type="entry name" value="UPF0213 PROTEIN YHBQ"/>
    <property type="match status" value="1"/>
</dbReference>
<accession>A0A1H2VGE0</accession>
<dbReference type="RefSeq" id="WP_012937594.1">
    <property type="nucleotide sequence ID" value="NZ_CALAKB010000006.1"/>
</dbReference>
<dbReference type="InterPro" id="IPR000305">
    <property type="entry name" value="GIY-YIG_endonuc"/>
</dbReference>
<dbReference type="CDD" id="cd10456">
    <property type="entry name" value="GIY-YIG_UPF0213"/>
    <property type="match status" value="1"/>
</dbReference>
<dbReference type="GO" id="GO:0004519">
    <property type="term" value="F:endonuclease activity"/>
    <property type="evidence" value="ECO:0007669"/>
    <property type="project" value="UniProtKB-KW"/>
</dbReference>